<dbReference type="RefSeq" id="WP_274372935.1">
    <property type="nucleotide sequence ID" value="NZ_CP072943.1"/>
</dbReference>
<name>A0A9Q7AC53_9BACT</name>
<accession>A0A9Q7AC53</accession>
<dbReference type="SUPFAM" id="SSF53328">
    <property type="entry name" value="Formyltransferase"/>
    <property type="match status" value="1"/>
</dbReference>
<dbReference type="PANTHER" id="PTHR11138:SF5">
    <property type="entry name" value="METHIONYL-TRNA FORMYLTRANSFERASE, MITOCHONDRIAL"/>
    <property type="match status" value="1"/>
</dbReference>
<feature type="region of interest" description="Disordered" evidence="1">
    <location>
        <begin position="281"/>
        <end position="300"/>
    </location>
</feature>
<dbReference type="Gene3D" id="3.40.50.12230">
    <property type="match status" value="1"/>
</dbReference>
<dbReference type="Pfam" id="PF00551">
    <property type="entry name" value="Formyl_trans_N"/>
    <property type="match status" value="1"/>
</dbReference>
<reference evidence="5" key="1">
    <citation type="submission" date="2021-04" db="EMBL/GenBank/DDBJ databases">
        <title>A novel Synergistetes isolate from a pyrite-forming mixed culture.</title>
        <authorList>
            <person name="Bunk B."/>
            <person name="Sproer C."/>
            <person name="Spring S."/>
            <person name="Pester M."/>
        </authorList>
    </citation>
    <scope>NUCLEOTIDE SEQUENCE [LARGE SCALE GENOMIC DNA]</scope>
    <source>
        <strain evidence="5">J.5.4.2-T.3.5.2</strain>
    </source>
</reference>
<evidence type="ECO:0000259" key="3">
    <source>
        <dbReference type="Pfam" id="PF02911"/>
    </source>
</evidence>
<dbReference type="SUPFAM" id="SSF50486">
    <property type="entry name" value="FMT C-terminal domain-like"/>
    <property type="match status" value="1"/>
</dbReference>
<dbReference type="InterPro" id="IPR011034">
    <property type="entry name" value="Formyl_transferase-like_C_sf"/>
</dbReference>
<proteinExistence type="predicted"/>
<dbReference type="Pfam" id="PF02911">
    <property type="entry name" value="Formyl_trans_C"/>
    <property type="match status" value="1"/>
</dbReference>
<dbReference type="NCBIfam" id="NF005414">
    <property type="entry name" value="PRK06988.1"/>
    <property type="match status" value="1"/>
</dbReference>
<evidence type="ECO:0000313" key="4">
    <source>
        <dbReference type="EMBL" id="QTX31754.1"/>
    </source>
</evidence>
<feature type="domain" description="Formyl transferase C-terminal" evidence="3">
    <location>
        <begin position="204"/>
        <end position="285"/>
    </location>
</feature>
<evidence type="ECO:0000259" key="2">
    <source>
        <dbReference type="Pfam" id="PF00551"/>
    </source>
</evidence>
<dbReference type="CDD" id="cd08702">
    <property type="entry name" value="Arna_FMT_C"/>
    <property type="match status" value="1"/>
</dbReference>
<dbReference type="InterPro" id="IPR036477">
    <property type="entry name" value="Formyl_transf_N_sf"/>
</dbReference>
<dbReference type="EMBL" id="CP072943">
    <property type="protein sequence ID" value="QTX31754.1"/>
    <property type="molecule type" value="Genomic_DNA"/>
</dbReference>
<keyword evidence="5" id="KW-1185">Reference proteome</keyword>
<feature type="domain" description="Formyl transferase N-terminal" evidence="2">
    <location>
        <begin position="26"/>
        <end position="174"/>
    </location>
</feature>
<protein>
    <submittedName>
        <fullName evidence="4">Formyltransferase</fullName>
    </submittedName>
</protein>
<organism evidence="4 5">
    <name type="scientific">Aminithiophilus ramosus</name>
    <dbReference type="NCBI Taxonomy" id="3029084"/>
    <lineage>
        <taxon>Bacteria</taxon>
        <taxon>Thermotogati</taxon>
        <taxon>Synergistota</taxon>
        <taxon>Synergistia</taxon>
        <taxon>Synergistales</taxon>
        <taxon>Aminithiophilaceae</taxon>
        <taxon>Aminithiophilus</taxon>
    </lineage>
</organism>
<gene>
    <name evidence="4" type="ORF">KAR29_10440</name>
</gene>
<dbReference type="KEGG" id="aram:KAR29_10440"/>
<dbReference type="AlphaFoldDB" id="A0A9Q7AC53"/>
<dbReference type="PANTHER" id="PTHR11138">
    <property type="entry name" value="METHIONYL-TRNA FORMYLTRANSFERASE"/>
    <property type="match status" value="1"/>
</dbReference>
<sequence length="300" mass="32842">MRPRIVVFAYNEVGYVCLEELLRRGADVVALFTYDDDPGEEIWFRSVKDLAERRGLAVFTPSRLDGTWKERIAALAPDLILSFYYRSLIGTDVLSLARLGAFNIHGSLLPRYRGRACVNWAIVNGETTTGATLHEMVARADAGRIVDREPVPIGPDETAHDVFLKVAEAARTLVARNLDALESGTAPLYAQDETKATLFGRRGPEDGLIDWNLPARSIHNLVRAVTRPYPGAFTFAEGRKLFVWKTAVVDEESPSEAGRVTSLDPLVVAASSGNLQILSASFEDGSSPSSSLRPGQRLGQ</sequence>
<dbReference type="GO" id="GO:0005829">
    <property type="term" value="C:cytosol"/>
    <property type="evidence" value="ECO:0007669"/>
    <property type="project" value="TreeGrafter"/>
</dbReference>
<dbReference type="InterPro" id="IPR002376">
    <property type="entry name" value="Formyl_transf_N"/>
</dbReference>
<dbReference type="InterPro" id="IPR005793">
    <property type="entry name" value="Formyl_trans_C"/>
</dbReference>
<dbReference type="Proteomes" id="UP000671879">
    <property type="component" value="Chromosome"/>
</dbReference>
<evidence type="ECO:0000256" key="1">
    <source>
        <dbReference type="SAM" id="MobiDB-lite"/>
    </source>
</evidence>
<dbReference type="GO" id="GO:0004479">
    <property type="term" value="F:methionyl-tRNA formyltransferase activity"/>
    <property type="evidence" value="ECO:0007669"/>
    <property type="project" value="TreeGrafter"/>
</dbReference>
<evidence type="ECO:0000313" key="5">
    <source>
        <dbReference type="Proteomes" id="UP000671879"/>
    </source>
</evidence>